<dbReference type="AlphaFoldDB" id="A0A3E2NUU5"/>
<feature type="region of interest" description="Disordered" evidence="1">
    <location>
        <begin position="30"/>
        <end position="84"/>
    </location>
</feature>
<dbReference type="RefSeq" id="WP_117381680.1">
    <property type="nucleotide sequence ID" value="NZ_QWDE01000001.1"/>
</dbReference>
<accession>A0A3E2NUU5</accession>
<organism evidence="2 3">
    <name type="scientific">Mucilaginibacter terrenus</name>
    <dbReference type="NCBI Taxonomy" id="2482727"/>
    <lineage>
        <taxon>Bacteria</taxon>
        <taxon>Pseudomonadati</taxon>
        <taxon>Bacteroidota</taxon>
        <taxon>Sphingobacteriia</taxon>
        <taxon>Sphingobacteriales</taxon>
        <taxon>Sphingobacteriaceae</taxon>
        <taxon>Mucilaginibacter</taxon>
    </lineage>
</organism>
<sequence>MSNKGTRTPAGDESPIDLTSVLAKPVAGAISAPVFSPDTTENVVELDPEPEPEPQQQQQRPGVWDTPPTDYSQEQPYEPQSLSPDDLAIIGVNMLNGLQSTLFAMIKRNKAFEETELEMLNKLDHSGTTVYPTGSKEAIAMSKLARHKEFVKSLPFSPEEKQRLTDATVIYARTTQIKVSPAMGLILAYGEVLGTRAFTVLGGTD</sequence>
<feature type="compositionally biased region" description="Polar residues" evidence="1">
    <location>
        <begin position="69"/>
        <end position="83"/>
    </location>
</feature>
<comment type="caution">
    <text evidence="2">The sequence shown here is derived from an EMBL/GenBank/DDBJ whole genome shotgun (WGS) entry which is preliminary data.</text>
</comment>
<evidence type="ECO:0000256" key="1">
    <source>
        <dbReference type="SAM" id="MobiDB-lite"/>
    </source>
</evidence>
<reference evidence="2 3" key="1">
    <citation type="submission" date="2018-08" db="EMBL/GenBank/DDBJ databases">
        <title>Mucilaginibacter terrae sp. nov., isolated from manganese diggings.</title>
        <authorList>
            <person name="Huang Y."/>
            <person name="Zhou Z."/>
        </authorList>
    </citation>
    <scope>NUCLEOTIDE SEQUENCE [LARGE SCALE GENOMIC DNA]</scope>
    <source>
        <strain evidence="2 3">ZH6</strain>
    </source>
</reference>
<gene>
    <name evidence="2" type="ORF">DYU05_04000</name>
</gene>
<protein>
    <submittedName>
        <fullName evidence="2">Uncharacterized protein</fullName>
    </submittedName>
</protein>
<name>A0A3E2NUU5_9SPHI</name>
<dbReference type="Proteomes" id="UP000260823">
    <property type="component" value="Unassembled WGS sequence"/>
</dbReference>
<keyword evidence="3" id="KW-1185">Reference proteome</keyword>
<dbReference type="OrthoDB" id="798526at2"/>
<dbReference type="EMBL" id="QWDE01000001">
    <property type="protein sequence ID" value="RFZ84778.1"/>
    <property type="molecule type" value="Genomic_DNA"/>
</dbReference>
<proteinExistence type="predicted"/>
<evidence type="ECO:0000313" key="3">
    <source>
        <dbReference type="Proteomes" id="UP000260823"/>
    </source>
</evidence>
<evidence type="ECO:0000313" key="2">
    <source>
        <dbReference type="EMBL" id="RFZ84778.1"/>
    </source>
</evidence>